<dbReference type="GO" id="GO:0004315">
    <property type="term" value="F:3-oxoacyl-[acyl-carrier-protein] synthase activity"/>
    <property type="evidence" value="ECO:0007669"/>
    <property type="project" value="InterPro"/>
</dbReference>
<proteinExistence type="predicted"/>
<reference evidence="3 4" key="1">
    <citation type="submission" date="2015-06" db="EMBL/GenBank/DDBJ databases">
        <title>Draft genome sequence of the purine-degrading Clostridium cylindrosporum HC-1 (DSM 605).</title>
        <authorList>
            <person name="Poehlein A."/>
            <person name="Schiel-Bengelsdorf B."/>
            <person name="Bengelsdorf F."/>
            <person name="Daniel R."/>
            <person name="Duerre P."/>
        </authorList>
    </citation>
    <scope>NUCLEOTIDE SEQUENCE [LARGE SCALE GENOMIC DNA]</scope>
    <source>
        <strain evidence="3 4">DSM 605</strain>
    </source>
</reference>
<dbReference type="InterPro" id="IPR045984">
    <property type="entry name" value="DUF5940"/>
</dbReference>
<dbReference type="InterPro" id="IPR016039">
    <property type="entry name" value="Thiolase-like"/>
</dbReference>
<dbReference type="NCBIfam" id="NF040746">
    <property type="entry name" value="reduct_C_beta"/>
    <property type="match status" value="1"/>
</dbReference>
<dbReference type="Gene3D" id="3.40.47.10">
    <property type="match status" value="1"/>
</dbReference>
<dbReference type="GO" id="GO:0006633">
    <property type="term" value="P:fatty acid biosynthetic process"/>
    <property type="evidence" value="ECO:0007669"/>
    <property type="project" value="InterPro"/>
</dbReference>
<dbReference type="Pfam" id="PF19364">
    <property type="entry name" value="DUF5940"/>
    <property type="match status" value="1"/>
</dbReference>
<dbReference type="STRING" id="1121307.CLCY_1c00400"/>
<dbReference type="SUPFAM" id="SSF53901">
    <property type="entry name" value="Thiolase-like"/>
    <property type="match status" value="1"/>
</dbReference>
<protein>
    <submittedName>
        <fullName evidence="3">Glycine/sarcosine/betaine reductase complex component C subunit beta</fullName>
        <ecNumber evidence="3">1.21.4.2</ecNumber>
        <ecNumber evidence="3">1.21.4.3</ecNumber>
        <ecNumber evidence="3">1.21.4.4</ecNumber>
    </submittedName>
</protein>
<dbReference type="PATRIC" id="fig|1121307.3.peg.401"/>
<dbReference type="EC" id="1.21.4.2" evidence="3"/>
<dbReference type="GO" id="GO:0033795">
    <property type="term" value="F:betaine reductase activity"/>
    <property type="evidence" value="ECO:0007669"/>
    <property type="project" value="UniProtKB-EC"/>
</dbReference>
<comment type="caution">
    <text evidence="3">The sequence shown here is derived from an EMBL/GenBank/DDBJ whole genome shotgun (WGS) entry which is preliminary data.</text>
</comment>
<evidence type="ECO:0000313" key="3">
    <source>
        <dbReference type="EMBL" id="KMT20808.1"/>
    </source>
</evidence>
<dbReference type="GO" id="GO:0030699">
    <property type="term" value="F:glycine reductase activity"/>
    <property type="evidence" value="ECO:0007669"/>
    <property type="project" value="UniProtKB-EC"/>
</dbReference>
<dbReference type="EC" id="1.21.4.3" evidence="3"/>
<keyword evidence="3" id="KW-0560">Oxidoreductase</keyword>
<dbReference type="RefSeq" id="WP_048571211.1">
    <property type="nucleotide sequence ID" value="NZ_LFVU01000028.1"/>
</dbReference>
<dbReference type="Pfam" id="PF08545">
    <property type="entry name" value="ACP_syn_III"/>
    <property type="match status" value="1"/>
</dbReference>
<feature type="domain" description="Beta-ketoacyl-[acyl-carrier-protein] synthase III N-terminal" evidence="1">
    <location>
        <begin position="254"/>
        <end position="322"/>
    </location>
</feature>
<dbReference type="EC" id="1.21.4.4" evidence="3"/>
<dbReference type="InterPro" id="IPR013751">
    <property type="entry name" value="ACP_syn_III_N"/>
</dbReference>
<feature type="domain" description="DUF5940" evidence="2">
    <location>
        <begin position="346"/>
        <end position="510"/>
    </location>
</feature>
<organism evidence="3 4">
    <name type="scientific">Clostridium cylindrosporum DSM 605</name>
    <dbReference type="NCBI Taxonomy" id="1121307"/>
    <lineage>
        <taxon>Bacteria</taxon>
        <taxon>Bacillati</taxon>
        <taxon>Bacillota</taxon>
        <taxon>Clostridia</taxon>
        <taxon>Eubacteriales</taxon>
        <taxon>Clostridiaceae</taxon>
        <taxon>Clostridium</taxon>
    </lineage>
</organism>
<evidence type="ECO:0000313" key="4">
    <source>
        <dbReference type="Proteomes" id="UP000036756"/>
    </source>
</evidence>
<evidence type="ECO:0000259" key="1">
    <source>
        <dbReference type="Pfam" id="PF08545"/>
    </source>
</evidence>
<gene>
    <name evidence="3" type="primary">grdC</name>
    <name evidence="3" type="ORF">CLCY_1c00400</name>
</gene>
<dbReference type="AlphaFoldDB" id="A0A0J8D952"/>
<name>A0A0J8D952_CLOCY</name>
<evidence type="ECO:0000259" key="2">
    <source>
        <dbReference type="Pfam" id="PF19364"/>
    </source>
</evidence>
<dbReference type="Proteomes" id="UP000036756">
    <property type="component" value="Unassembled WGS sequence"/>
</dbReference>
<dbReference type="CDD" id="cd00827">
    <property type="entry name" value="init_cond_enzymes"/>
    <property type="match status" value="1"/>
</dbReference>
<dbReference type="EMBL" id="LFVU01000028">
    <property type="protein sequence ID" value="KMT20808.1"/>
    <property type="molecule type" value="Genomic_DNA"/>
</dbReference>
<dbReference type="GO" id="GO:0033794">
    <property type="term" value="F:sarcosine reductase activity"/>
    <property type="evidence" value="ECO:0007669"/>
    <property type="project" value="UniProtKB-EC"/>
</dbReference>
<accession>A0A0J8D952</accession>
<keyword evidence="4" id="KW-1185">Reference proteome</keyword>
<dbReference type="OrthoDB" id="9762068at2"/>
<sequence>MNPVIKGASYVLVNAPDMIIHNGTTQTLERETHPDSEYLKELPKHIREFKDVVEYPASQTYIGNYSPEELGKLPKPWFEKNIEGASRFGKFGEVMPQDEFYGLMKVSDAFDLVLIEKAVMSDIKAKFEAHPLLKDLVSKLGEGFDIEAIEKAVNETHAEALYIDGKLIGCVKRAHEFDKNLTSHIICENLVVKASGILAALNLFAKNPEIKKEDIDYIIECSEEACGDMNQRGGGNFAKAIGEIVGTMNATGSDVRGFCAAPTHAMIYASALVASGMFKNVMVVAGGASAKLGMNGKDHVKKGMPVLEEVIGGFAVLVSENDGINPIIRTDAIGRHTISAGASPQAVMEAIVEAPLTAAGLSFNDIDVYGPEMQNPEMTEPAGAGDVPTANYKMIGALAVKKGQLEKAQLKDFFTTKGWVGFAPTQGHIPSGAPVMGFGRERILSGDINRFMVIGKGSLFLGRMTRLFDGVSFIVEKNPGTVKAEASISREEVKSMVGEAMKDFASYLLQK</sequence>